<evidence type="ECO:0000313" key="8">
    <source>
        <dbReference type="Proteomes" id="UP000265725"/>
    </source>
</evidence>
<keyword evidence="3" id="KW-0238">DNA-binding</keyword>
<keyword evidence="4" id="KW-0804">Transcription</keyword>
<dbReference type="Gene3D" id="3.40.50.1360">
    <property type="match status" value="1"/>
</dbReference>
<dbReference type="PANTHER" id="PTHR34294:SF5">
    <property type="entry name" value="CENTRAL GLYCOLYTIC GENES REGULATOR"/>
    <property type="match status" value="1"/>
</dbReference>
<dbReference type="Proteomes" id="UP000265725">
    <property type="component" value="Chromosome"/>
</dbReference>
<dbReference type="AlphaFoldDB" id="A0A385YTA9"/>
<dbReference type="RefSeq" id="WP_119883822.1">
    <property type="nucleotide sequence ID" value="NZ_CP032418.1"/>
</dbReference>
<dbReference type="GO" id="GO:0030246">
    <property type="term" value="F:carbohydrate binding"/>
    <property type="evidence" value="ECO:0007669"/>
    <property type="project" value="InterPro"/>
</dbReference>
<proteinExistence type="inferred from homology"/>
<dbReference type="Pfam" id="PF21715">
    <property type="entry name" value="CggR_N"/>
    <property type="match status" value="1"/>
</dbReference>
<dbReference type="InterPro" id="IPR037171">
    <property type="entry name" value="NagB/RpiA_transferase-like"/>
</dbReference>
<dbReference type="PANTHER" id="PTHR34294">
    <property type="entry name" value="TRANSCRIPTIONAL REGULATOR-RELATED"/>
    <property type="match status" value="1"/>
</dbReference>
<evidence type="ECO:0000259" key="5">
    <source>
        <dbReference type="Pfam" id="PF04198"/>
    </source>
</evidence>
<organism evidence="7 8">
    <name type="scientific">Paenisporosarcina cavernae</name>
    <dbReference type="NCBI Taxonomy" id="2320858"/>
    <lineage>
        <taxon>Bacteria</taxon>
        <taxon>Bacillati</taxon>
        <taxon>Bacillota</taxon>
        <taxon>Bacilli</taxon>
        <taxon>Bacillales</taxon>
        <taxon>Caryophanaceae</taxon>
        <taxon>Paenisporosarcina</taxon>
    </lineage>
</organism>
<dbReference type="SUPFAM" id="SSF46785">
    <property type="entry name" value="Winged helix' DNA-binding domain"/>
    <property type="match status" value="1"/>
</dbReference>
<feature type="domain" description="Sugar-binding" evidence="5">
    <location>
        <begin position="95"/>
        <end position="339"/>
    </location>
</feature>
<dbReference type="Gene3D" id="1.10.10.10">
    <property type="entry name" value="Winged helix-like DNA-binding domain superfamily/Winged helix DNA-binding domain"/>
    <property type="match status" value="1"/>
</dbReference>
<dbReference type="InterPro" id="IPR036390">
    <property type="entry name" value="WH_DNA-bd_sf"/>
</dbReference>
<gene>
    <name evidence="7" type="ORF">D3873_09555</name>
</gene>
<evidence type="ECO:0000256" key="3">
    <source>
        <dbReference type="ARBA" id="ARBA00023125"/>
    </source>
</evidence>
<evidence type="ECO:0000256" key="2">
    <source>
        <dbReference type="ARBA" id="ARBA00023015"/>
    </source>
</evidence>
<evidence type="ECO:0000256" key="1">
    <source>
        <dbReference type="ARBA" id="ARBA00010466"/>
    </source>
</evidence>
<dbReference type="InterPro" id="IPR036388">
    <property type="entry name" value="WH-like_DNA-bd_sf"/>
</dbReference>
<dbReference type="InterPro" id="IPR048715">
    <property type="entry name" value="CggR_N"/>
</dbReference>
<reference evidence="8" key="1">
    <citation type="submission" date="2018-09" db="EMBL/GenBank/DDBJ databases">
        <authorList>
            <person name="Zhu H."/>
        </authorList>
    </citation>
    <scope>NUCLEOTIDE SEQUENCE [LARGE SCALE GENOMIC DNA]</scope>
    <source>
        <strain evidence="8">K2R23-3</strain>
    </source>
</reference>
<dbReference type="EMBL" id="CP032418">
    <property type="protein sequence ID" value="AYC30105.1"/>
    <property type="molecule type" value="Genomic_DNA"/>
</dbReference>
<keyword evidence="8" id="KW-1185">Reference proteome</keyword>
<evidence type="ECO:0000259" key="6">
    <source>
        <dbReference type="Pfam" id="PF21715"/>
    </source>
</evidence>
<evidence type="ECO:0000256" key="4">
    <source>
        <dbReference type="ARBA" id="ARBA00023163"/>
    </source>
</evidence>
<dbReference type="InterPro" id="IPR007324">
    <property type="entry name" value="Sugar-bd_dom_put"/>
</dbReference>
<dbReference type="OrthoDB" id="9793820at2"/>
<name>A0A385YTA9_9BACL</name>
<protein>
    <submittedName>
        <fullName evidence="7">Uncharacterized protein</fullName>
    </submittedName>
</protein>
<keyword evidence="2" id="KW-0805">Transcription regulation</keyword>
<sequence>MDQSFASLQKLVPEMSSILLKRYKLLSSLKFGGGIGRRALSERIGLTERETRKEADLLKSQGLLHVSASGMELTSDGHSVLDELEDFIQQWVGFDEMEQQIRLKYGISKVMIVPGESDQDESTKSLLGQRAAKVLGECLTDRSYIAVTGGSTIASIGPHLAAFIDKKQLTFLAARGGMNEKADVQANTIVSNFAERIHAKSKTLYLPEQMSDQAYDMMVKEPIIKEMISHYENADVVLHGIGDALDMANRRQASETEVALLTKNKAVGEAFGYYFNAKGEPVHRIKTVGIQLEQVEQSPIVIAVAGGSSKASAIGAYLNKAPSQTIFITDEGAAKKLVNQL</sequence>
<dbReference type="InterPro" id="IPR051054">
    <property type="entry name" value="SorC_transcr_regulators"/>
</dbReference>
<comment type="similarity">
    <text evidence="1">Belongs to the SorC transcriptional regulatory family.</text>
</comment>
<accession>A0A385YTA9</accession>
<dbReference type="SUPFAM" id="SSF100950">
    <property type="entry name" value="NagB/RpiA/CoA transferase-like"/>
    <property type="match status" value="1"/>
</dbReference>
<dbReference type="GO" id="GO:0003677">
    <property type="term" value="F:DNA binding"/>
    <property type="evidence" value="ECO:0007669"/>
    <property type="project" value="UniProtKB-KW"/>
</dbReference>
<dbReference type="KEGG" id="paek:D3873_09555"/>
<feature type="domain" description="CggR N-terminal DNA binding" evidence="6">
    <location>
        <begin position="18"/>
        <end position="88"/>
    </location>
</feature>
<dbReference type="Pfam" id="PF04198">
    <property type="entry name" value="Sugar-bind"/>
    <property type="match status" value="1"/>
</dbReference>
<evidence type="ECO:0000313" key="7">
    <source>
        <dbReference type="EMBL" id="AYC30105.1"/>
    </source>
</evidence>